<sequence>MRPLVEKLLQLIIRITSLALWVVSSDAWYMPYDMDDMIDDGSFLSDIYEDQPNSASEIEKKNVKSGSNGKQAEHVVMVGCWLAMKEVSLLFGTIIRKVPLPGCSHSNSSQNDLSDNNEETSVSAEILDVDQLETMGDHFYKFLKWSIMVQ</sequence>
<keyword evidence="1" id="KW-0732">Signal</keyword>
<name>A0A0A9GKN4_ARUDO</name>
<proteinExistence type="predicted"/>
<evidence type="ECO:0000313" key="3">
    <source>
        <dbReference type="EMBL" id="JAE23989.1"/>
    </source>
</evidence>
<dbReference type="Pfam" id="PF10350">
    <property type="entry name" value="DUF2428"/>
    <property type="match status" value="1"/>
</dbReference>
<dbReference type="InterPro" id="IPR051954">
    <property type="entry name" value="tRNA_methyltransferase_THADA"/>
</dbReference>
<dbReference type="EMBL" id="GBRH01173907">
    <property type="protein sequence ID" value="JAE23989.1"/>
    <property type="molecule type" value="Transcribed_RNA"/>
</dbReference>
<dbReference type="PANTHER" id="PTHR14387:SF0">
    <property type="entry name" value="DUF2428 DOMAIN-CONTAINING PROTEIN"/>
    <property type="match status" value="1"/>
</dbReference>
<evidence type="ECO:0000259" key="2">
    <source>
        <dbReference type="Pfam" id="PF10350"/>
    </source>
</evidence>
<feature type="chain" id="PRO_5002046321" description="DUF2428 domain-containing protein" evidence="1">
    <location>
        <begin position="28"/>
        <end position="150"/>
    </location>
</feature>
<dbReference type="PANTHER" id="PTHR14387">
    <property type="entry name" value="THADA/DEATH RECEPTOR INTERACTING PROTEIN"/>
    <property type="match status" value="1"/>
</dbReference>
<dbReference type="AlphaFoldDB" id="A0A0A9GKN4"/>
<evidence type="ECO:0000256" key="1">
    <source>
        <dbReference type="SAM" id="SignalP"/>
    </source>
</evidence>
<accession>A0A0A9GKN4</accession>
<dbReference type="GO" id="GO:0005829">
    <property type="term" value="C:cytosol"/>
    <property type="evidence" value="ECO:0007669"/>
    <property type="project" value="TreeGrafter"/>
</dbReference>
<protein>
    <recommendedName>
        <fullName evidence="2">DUF2428 domain-containing protein</fullName>
    </recommendedName>
</protein>
<reference evidence="3" key="1">
    <citation type="submission" date="2014-09" db="EMBL/GenBank/DDBJ databases">
        <authorList>
            <person name="Magalhaes I.L.F."/>
            <person name="Oliveira U."/>
            <person name="Santos F.R."/>
            <person name="Vidigal T.H.D.A."/>
            <person name="Brescovit A.D."/>
            <person name="Santos A.J."/>
        </authorList>
    </citation>
    <scope>NUCLEOTIDE SEQUENCE</scope>
    <source>
        <tissue evidence="3">Shoot tissue taken approximately 20 cm above the soil surface</tissue>
    </source>
</reference>
<dbReference type="InterPro" id="IPR019442">
    <property type="entry name" value="THADA/TRM732_DUF2428"/>
</dbReference>
<feature type="domain" description="DUF2428" evidence="2">
    <location>
        <begin position="4"/>
        <end position="143"/>
    </location>
</feature>
<reference evidence="3" key="2">
    <citation type="journal article" date="2015" name="Data Brief">
        <title>Shoot transcriptome of the giant reed, Arundo donax.</title>
        <authorList>
            <person name="Barrero R.A."/>
            <person name="Guerrero F.D."/>
            <person name="Moolhuijzen P."/>
            <person name="Goolsby J.A."/>
            <person name="Tidwell J."/>
            <person name="Bellgard S.E."/>
            <person name="Bellgard M.I."/>
        </authorList>
    </citation>
    <scope>NUCLEOTIDE SEQUENCE</scope>
    <source>
        <tissue evidence="3">Shoot tissue taken approximately 20 cm above the soil surface</tissue>
    </source>
</reference>
<feature type="signal peptide" evidence="1">
    <location>
        <begin position="1"/>
        <end position="27"/>
    </location>
</feature>
<organism evidence="3">
    <name type="scientific">Arundo donax</name>
    <name type="common">Giant reed</name>
    <name type="synonym">Donax arundinaceus</name>
    <dbReference type="NCBI Taxonomy" id="35708"/>
    <lineage>
        <taxon>Eukaryota</taxon>
        <taxon>Viridiplantae</taxon>
        <taxon>Streptophyta</taxon>
        <taxon>Embryophyta</taxon>
        <taxon>Tracheophyta</taxon>
        <taxon>Spermatophyta</taxon>
        <taxon>Magnoliopsida</taxon>
        <taxon>Liliopsida</taxon>
        <taxon>Poales</taxon>
        <taxon>Poaceae</taxon>
        <taxon>PACMAD clade</taxon>
        <taxon>Arundinoideae</taxon>
        <taxon>Arundineae</taxon>
        <taxon>Arundo</taxon>
    </lineage>
</organism>
<dbReference type="GO" id="GO:0030488">
    <property type="term" value="P:tRNA methylation"/>
    <property type="evidence" value="ECO:0007669"/>
    <property type="project" value="TreeGrafter"/>
</dbReference>